<dbReference type="InterPro" id="IPR043504">
    <property type="entry name" value="Peptidase_S1_PA_chymotrypsin"/>
</dbReference>
<dbReference type="PROSITE" id="PS00135">
    <property type="entry name" value="TRYPSIN_SER"/>
    <property type="match status" value="1"/>
</dbReference>
<reference evidence="10" key="2">
    <citation type="submission" date="2025-08" db="UniProtKB">
        <authorList>
            <consortium name="Ensembl"/>
        </authorList>
    </citation>
    <scope>IDENTIFICATION</scope>
</reference>
<dbReference type="AlphaFoldDB" id="A0A669EUG5"/>
<evidence type="ECO:0000256" key="4">
    <source>
        <dbReference type="ARBA" id="ARBA00022825"/>
    </source>
</evidence>
<keyword evidence="3 8" id="KW-0378">Hydrolase</keyword>
<gene>
    <name evidence="10" type="primary">LOC100700080</name>
</gene>
<dbReference type="GO" id="GO:0005615">
    <property type="term" value="C:extracellular space"/>
    <property type="evidence" value="ECO:0007669"/>
    <property type="project" value="TreeGrafter"/>
</dbReference>
<dbReference type="GO" id="GO:0006508">
    <property type="term" value="P:proteolysis"/>
    <property type="evidence" value="ECO:0007669"/>
    <property type="project" value="UniProtKB-KW"/>
</dbReference>
<comment type="catalytic activity">
    <reaction evidence="6">
        <text>Preferential cleavage: Arg-|-Xaa, Lys-|-Xaa.</text>
        <dbReference type="EC" id="3.4.21.4"/>
    </reaction>
</comment>
<dbReference type="PANTHER" id="PTHR24264:SF67">
    <property type="entry name" value="TRYPSIN-3-LIKE"/>
    <property type="match status" value="1"/>
</dbReference>
<evidence type="ECO:0000256" key="2">
    <source>
        <dbReference type="ARBA" id="ARBA00022670"/>
    </source>
</evidence>
<evidence type="ECO:0000256" key="6">
    <source>
        <dbReference type="ARBA" id="ARBA00036320"/>
    </source>
</evidence>
<dbReference type="InParanoid" id="A0A669EUG5"/>
<dbReference type="EC" id="3.4.21.4" evidence="7"/>
<dbReference type="InterPro" id="IPR033116">
    <property type="entry name" value="TRYPSIN_SER"/>
</dbReference>
<evidence type="ECO:0000259" key="9">
    <source>
        <dbReference type="PROSITE" id="PS50240"/>
    </source>
</evidence>
<dbReference type="Ensembl" id="ENSONIT00000052917.1">
    <property type="protein sequence ID" value="ENSONIP00000076664.1"/>
    <property type="gene ID" value="ENSONIG00000019358.2"/>
</dbReference>
<keyword evidence="11" id="KW-1185">Reference proteome</keyword>
<dbReference type="Proteomes" id="UP000005207">
    <property type="component" value="Linkage group LG5"/>
</dbReference>
<dbReference type="OMA" id="WIDHTIY"/>
<dbReference type="PROSITE" id="PS50240">
    <property type="entry name" value="TRYPSIN_DOM"/>
    <property type="match status" value="1"/>
</dbReference>
<evidence type="ECO:0000313" key="10">
    <source>
        <dbReference type="Ensembl" id="ENSONIP00000076664.1"/>
    </source>
</evidence>
<reference evidence="11" key="1">
    <citation type="submission" date="2012-01" db="EMBL/GenBank/DDBJ databases">
        <title>The Genome Sequence of Oreochromis niloticus (Nile Tilapia).</title>
        <authorList>
            <consortium name="Broad Institute Genome Assembly Team"/>
            <consortium name="Broad Institute Sequencing Platform"/>
            <person name="Di Palma F."/>
            <person name="Johnson J."/>
            <person name="Lander E.S."/>
            <person name="Lindblad-Toh K."/>
        </authorList>
    </citation>
    <scope>NUCLEOTIDE SEQUENCE [LARGE SCALE GENOMIC DNA]</scope>
</reference>
<dbReference type="PRINTS" id="PR00722">
    <property type="entry name" value="CHYMOTRYPSIN"/>
</dbReference>
<dbReference type="PROSITE" id="PS00134">
    <property type="entry name" value="TRYPSIN_HIS"/>
    <property type="match status" value="1"/>
</dbReference>
<dbReference type="InterPro" id="IPR009003">
    <property type="entry name" value="Peptidase_S1_PA"/>
</dbReference>
<reference evidence="10" key="3">
    <citation type="submission" date="2025-09" db="UniProtKB">
        <authorList>
            <consortium name="Ensembl"/>
        </authorList>
    </citation>
    <scope>IDENTIFICATION</scope>
</reference>
<dbReference type="InterPro" id="IPR001314">
    <property type="entry name" value="Peptidase_S1A"/>
</dbReference>
<dbReference type="SUPFAM" id="SSF50494">
    <property type="entry name" value="Trypsin-like serine proteases"/>
    <property type="match status" value="1"/>
</dbReference>
<name>A0A669EUG5_ORENI</name>
<evidence type="ECO:0000313" key="11">
    <source>
        <dbReference type="Proteomes" id="UP000005207"/>
    </source>
</evidence>
<sequence>MTRLQTGAEDTAVVQQLVWCNSSKTSSAMTSLLMCLCCVLLDLMAVHSRVLMQGRIVGGHTAAKNSIRYLVSLQSTSGQHFCGGSLVHRYWVLTAAHCNIGAEQMMIVAGDYKVNIFEGTEQYAKPRILVIHPLYNRSTNNADIMLIKVPQKRCSKVTGGLLKFHLLHLSFLKKHVHMETVQFSVQLRAPMVLNKYVSLAPLPRQGTGVAEGHVCRVSGWGYNSLEGGQVPVTLRTVTVPIVSTARCNSSDSFNGNITANMICAGYSTGGKDACKGDSGGPLVCDRRVYGVVSWGNGCGDAKFPGVYTAVSRFRRWIDQTIYGSYLRCFKPWR</sequence>
<dbReference type="FunFam" id="2.40.10.10:FF:000166">
    <property type="entry name" value="Trypsin"/>
    <property type="match status" value="1"/>
</dbReference>
<dbReference type="GeneTree" id="ENSGT01050000244971"/>
<keyword evidence="5" id="KW-1015">Disulfide bond</keyword>
<keyword evidence="4 8" id="KW-0720">Serine protease</keyword>
<dbReference type="GO" id="GO:0004252">
    <property type="term" value="F:serine-type endopeptidase activity"/>
    <property type="evidence" value="ECO:0007669"/>
    <property type="project" value="UniProtKB-EC"/>
</dbReference>
<dbReference type="SMART" id="SM00020">
    <property type="entry name" value="Tryp_SPc"/>
    <property type="match status" value="1"/>
</dbReference>
<dbReference type="InterPro" id="IPR050127">
    <property type="entry name" value="Serine_Proteases_S1"/>
</dbReference>
<dbReference type="Gene3D" id="2.40.10.10">
    <property type="entry name" value="Trypsin-like serine proteases"/>
    <property type="match status" value="4"/>
</dbReference>
<accession>A0A669EUG5</accession>
<dbReference type="FunFam" id="2.40.10.10:FF:000229">
    <property type="entry name" value="Si:dkey-33m11.7"/>
    <property type="match status" value="1"/>
</dbReference>
<evidence type="ECO:0000256" key="1">
    <source>
        <dbReference type="ARBA" id="ARBA00004239"/>
    </source>
</evidence>
<dbReference type="PANTHER" id="PTHR24264">
    <property type="entry name" value="TRYPSIN-RELATED"/>
    <property type="match status" value="1"/>
</dbReference>
<comment type="subcellular location">
    <subcellularLocation>
        <location evidence="1">Secreted</location>
        <location evidence="1">Extracellular space</location>
    </subcellularLocation>
</comment>
<protein>
    <recommendedName>
        <fullName evidence="7">trypsin</fullName>
        <ecNumber evidence="7">3.4.21.4</ecNumber>
    </recommendedName>
</protein>
<dbReference type="InterPro" id="IPR018114">
    <property type="entry name" value="TRYPSIN_HIS"/>
</dbReference>
<keyword evidence="2 8" id="KW-0645">Protease</keyword>
<evidence type="ECO:0000256" key="5">
    <source>
        <dbReference type="ARBA" id="ARBA00023157"/>
    </source>
</evidence>
<feature type="domain" description="Peptidase S1" evidence="9">
    <location>
        <begin position="56"/>
        <end position="322"/>
    </location>
</feature>
<dbReference type="Pfam" id="PF00089">
    <property type="entry name" value="Trypsin"/>
    <property type="match status" value="2"/>
</dbReference>
<proteinExistence type="predicted"/>
<evidence type="ECO:0000256" key="8">
    <source>
        <dbReference type="RuleBase" id="RU363034"/>
    </source>
</evidence>
<organism evidence="10 11">
    <name type="scientific">Oreochromis niloticus</name>
    <name type="common">Nile tilapia</name>
    <name type="synonym">Tilapia nilotica</name>
    <dbReference type="NCBI Taxonomy" id="8128"/>
    <lineage>
        <taxon>Eukaryota</taxon>
        <taxon>Metazoa</taxon>
        <taxon>Chordata</taxon>
        <taxon>Craniata</taxon>
        <taxon>Vertebrata</taxon>
        <taxon>Euteleostomi</taxon>
        <taxon>Actinopterygii</taxon>
        <taxon>Neopterygii</taxon>
        <taxon>Teleostei</taxon>
        <taxon>Neoteleostei</taxon>
        <taxon>Acanthomorphata</taxon>
        <taxon>Ovalentaria</taxon>
        <taxon>Cichlomorphae</taxon>
        <taxon>Cichliformes</taxon>
        <taxon>Cichlidae</taxon>
        <taxon>African cichlids</taxon>
        <taxon>Pseudocrenilabrinae</taxon>
        <taxon>Oreochromini</taxon>
        <taxon>Oreochromis</taxon>
    </lineage>
</organism>
<dbReference type="InterPro" id="IPR001254">
    <property type="entry name" value="Trypsin_dom"/>
</dbReference>
<evidence type="ECO:0000256" key="3">
    <source>
        <dbReference type="ARBA" id="ARBA00022801"/>
    </source>
</evidence>
<dbReference type="CDD" id="cd00190">
    <property type="entry name" value="Tryp_SPc"/>
    <property type="match status" value="1"/>
</dbReference>
<evidence type="ECO:0000256" key="7">
    <source>
        <dbReference type="ARBA" id="ARBA00038868"/>
    </source>
</evidence>